<dbReference type="GO" id="GO:1990351">
    <property type="term" value="C:transporter complex"/>
    <property type="evidence" value="ECO:0007669"/>
    <property type="project" value="TreeGrafter"/>
</dbReference>
<name>A0A4R3J5L8_9PROT</name>
<feature type="domain" description="LptD C-terminal" evidence="6">
    <location>
        <begin position="321"/>
        <end position="682"/>
    </location>
</feature>
<dbReference type="InterPro" id="IPR050218">
    <property type="entry name" value="LptD"/>
</dbReference>
<accession>A0A4R3J5L8</accession>
<dbReference type="Proteomes" id="UP000295304">
    <property type="component" value="Unassembled WGS sequence"/>
</dbReference>
<evidence type="ECO:0000256" key="1">
    <source>
        <dbReference type="ARBA" id="ARBA00022729"/>
    </source>
</evidence>
<dbReference type="InterPro" id="IPR007543">
    <property type="entry name" value="LptD_C"/>
</dbReference>
<dbReference type="GO" id="GO:0043165">
    <property type="term" value="P:Gram-negative-bacterium-type cell outer membrane assembly"/>
    <property type="evidence" value="ECO:0007669"/>
    <property type="project" value="UniProtKB-UniRule"/>
</dbReference>
<evidence type="ECO:0000313" key="8">
    <source>
        <dbReference type="Proteomes" id="UP000295304"/>
    </source>
</evidence>
<dbReference type="InterPro" id="IPR020889">
    <property type="entry name" value="LipoPS_assembly_LptD"/>
</dbReference>
<comment type="subunit">
    <text evidence="4">Component of the lipopolysaccharide transport and assembly complex.</text>
</comment>
<feature type="domain" description="Organic solvent tolerance-like N-terminal" evidence="5">
    <location>
        <begin position="77"/>
        <end position="122"/>
    </location>
</feature>
<dbReference type="Pfam" id="PF03968">
    <property type="entry name" value="LptD_N"/>
    <property type="match status" value="1"/>
</dbReference>
<evidence type="ECO:0000256" key="2">
    <source>
        <dbReference type="ARBA" id="ARBA00023136"/>
    </source>
</evidence>
<evidence type="ECO:0000256" key="3">
    <source>
        <dbReference type="ARBA" id="ARBA00023237"/>
    </source>
</evidence>
<evidence type="ECO:0000256" key="4">
    <source>
        <dbReference type="HAMAP-Rule" id="MF_01411"/>
    </source>
</evidence>
<comment type="subcellular location">
    <subcellularLocation>
        <location evidence="4">Cell outer membrane</location>
    </subcellularLocation>
</comment>
<reference evidence="7 8" key="1">
    <citation type="submission" date="2019-03" db="EMBL/GenBank/DDBJ databases">
        <title>Genomic Encyclopedia of Type Strains, Phase IV (KMG-IV): sequencing the most valuable type-strain genomes for metagenomic binning, comparative biology and taxonomic classification.</title>
        <authorList>
            <person name="Goeker M."/>
        </authorList>
    </citation>
    <scope>NUCLEOTIDE SEQUENCE [LARGE SCALE GENOMIC DNA]</scope>
    <source>
        <strain evidence="7 8">DSM 101688</strain>
    </source>
</reference>
<comment type="caution">
    <text evidence="7">The sequence shown here is derived from an EMBL/GenBank/DDBJ whole genome shotgun (WGS) entry which is preliminary data.</text>
</comment>
<dbReference type="Gene3D" id="2.60.450.10">
    <property type="entry name" value="Lipopolysaccharide (LPS) transport protein A like domain"/>
    <property type="match status" value="1"/>
</dbReference>
<keyword evidence="2 4" id="KW-0472">Membrane</keyword>
<dbReference type="PANTHER" id="PTHR30189">
    <property type="entry name" value="LPS-ASSEMBLY PROTEIN"/>
    <property type="match status" value="1"/>
</dbReference>
<comment type="caution">
    <text evidence="4">Lacks conserved residue(s) required for the propagation of feature annotation.</text>
</comment>
<evidence type="ECO:0000259" key="6">
    <source>
        <dbReference type="Pfam" id="PF04453"/>
    </source>
</evidence>
<dbReference type="GO" id="GO:0009279">
    <property type="term" value="C:cell outer membrane"/>
    <property type="evidence" value="ECO:0007669"/>
    <property type="project" value="UniProtKB-SubCell"/>
</dbReference>
<dbReference type="RefSeq" id="WP_132940098.1">
    <property type="nucleotide sequence ID" value="NZ_CP119676.1"/>
</dbReference>
<comment type="similarity">
    <text evidence="4">Belongs to the LptD family.</text>
</comment>
<dbReference type="InterPro" id="IPR005653">
    <property type="entry name" value="OstA-like_N"/>
</dbReference>
<dbReference type="AlphaFoldDB" id="A0A4R3J5L8"/>
<organism evidence="7 8">
    <name type="scientific">Varunaivibrio sulfuroxidans</name>
    <dbReference type="NCBI Taxonomy" id="1773489"/>
    <lineage>
        <taxon>Bacteria</taxon>
        <taxon>Pseudomonadati</taxon>
        <taxon>Pseudomonadota</taxon>
        <taxon>Alphaproteobacteria</taxon>
        <taxon>Rhodospirillales</taxon>
        <taxon>Magnetovibrionaceae</taxon>
        <taxon>Varunaivibrio</taxon>
    </lineage>
</organism>
<dbReference type="OrthoDB" id="9760225at2"/>
<evidence type="ECO:0000259" key="5">
    <source>
        <dbReference type="Pfam" id="PF03968"/>
    </source>
</evidence>
<dbReference type="GO" id="GO:0015920">
    <property type="term" value="P:lipopolysaccharide transport"/>
    <property type="evidence" value="ECO:0007669"/>
    <property type="project" value="InterPro"/>
</dbReference>
<proteinExistence type="inferred from homology"/>
<dbReference type="PANTHER" id="PTHR30189:SF1">
    <property type="entry name" value="LPS-ASSEMBLY PROTEIN LPTD"/>
    <property type="match status" value="1"/>
</dbReference>
<gene>
    <name evidence="4" type="primary">lptD</name>
    <name evidence="7" type="ORF">EDD55_1128</name>
</gene>
<evidence type="ECO:0000313" key="7">
    <source>
        <dbReference type="EMBL" id="TCS60116.1"/>
    </source>
</evidence>
<keyword evidence="8" id="KW-1185">Reference proteome</keyword>
<dbReference type="Pfam" id="PF04453">
    <property type="entry name" value="LptD"/>
    <property type="match status" value="1"/>
</dbReference>
<dbReference type="HAMAP" id="MF_01411">
    <property type="entry name" value="LPS_assembly_LptD"/>
    <property type="match status" value="1"/>
</dbReference>
<dbReference type="EMBL" id="SLZW01000012">
    <property type="protein sequence ID" value="TCS60116.1"/>
    <property type="molecule type" value="Genomic_DNA"/>
</dbReference>
<keyword evidence="1 4" id="KW-0732">Signal</keyword>
<sequence length="752" mass="84304">MTATPQAKTTARSMSTLEFWSRGAARGAASRYPTGWWRFFRISAPALFLASALTVATLPQAAWGQKPIDKNAPATFSADTMSQDKAKGIITASGHVEVNQDQRTLLADKIVYDQKNDLLSAKGHIILREPSGEVVFAKDMKISGDLKNGIVHNLRIVMKDKSRFAARTATLRENRFTKLGRAVYTACNACKKDPSRPPLWQVKAMEIFHDKKAQSVEYKDAWVEFAGVPIAYTPYLSHPDPSVKRRSGLLPPRFGGTTDLGATVETPYFYAISPSSDVTLRPIFTSKEGPVLAGDYRQRFRKGEINLDASLTKDSKKITHGHVIGMGRFDIDNTWRWGADLQRTTQDTYMRRYGLGTQNTLTSKIFAEGFRGRNYFSAKSYLFQSLRANDKPGSIPLVAPMLDYSHVSEPSRYGAYNTLDLSMVALTRSKSTDDQRFSFRSGWHLPYTAPKGDIYDLSATVQGDLYHVNGLKRTDGSTFTGYKARLHPQLAFDWRYPFVRQENRDIYQLIEPITSFVVAPYGGNPSSIPNEDSLDVEFDTTNLFSHDRFAGYDRVEGGPRVNYGIKWGVYGSSGGSTSVLFGQSYRLKADSTFAAGTGLNDRFSDYVGRVHIQPGHLVDLLYRTRIDKKTHAISRNEVRISAGTPAFNISSNYIYFPKQADSEYNGRKELSLNIKSQLSRYWRGSVSGVRDLQTGGGMRSTSLSLAYEDECFVFKTDVQRTYYQDREIQPSDAFVFEIVFKTLGSVRANTTR</sequence>
<keyword evidence="3 4" id="KW-0998">Cell outer membrane</keyword>
<protein>
    <recommendedName>
        <fullName evidence="4">LPS-assembly protein LptD</fullName>
    </recommendedName>
</protein>
<comment type="function">
    <text evidence="4">Involved in the assembly of lipopolysaccharide (LPS) at the surface of the outer membrane.</text>
</comment>